<dbReference type="AlphaFoldDB" id="A0A915K4C7"/>
<keyword evidence="2" id="KW-1185">Reference proteome</keyword>
<keyword evidence="1" id="KW-0732">Signal</keyword>
<feature type="chain" id="PRO_5037364052" evidence="1">
    <location>
        <begin position="26"/>
        <end position="516"/>
    </location>
</feature>
<reference evidence="3" key="1">
    <citation type="submission" date="2022-11" db="UniProtKB">
        <authorList>
            <consortium name="WormBaseParasite"/>
        </authorList>
    </citation>
    <scope>IDENTIFICATION</scope>
</reference>
<evidence type="ECO:0000256" key="1">
    <source>
        <dbReference type="SAM" id="SignalP"/>
    </source>
</evidence>
<organism evidence="2 3">
    <name type="scientific">Romanomermis culicivorax</name>
    <name type="common">Nematode worm</name>
    <dbReference type="NCBI Taxonomy" id="13658"/>
    <lineage>
        <taxon>Eukaryota</taxon>
        <taxon>Metazoa</taxon>
        <taxon>Ecdysozoa</taxon>
        <taxon>Nematoda</taxon>
        <taxon>Enoplea</taxon>
        <taxon>Dorylaimia</taxon>
        <taxon>Mermithida</taxon>
        <taxon>Mermithoidea</taxon>
        <taxon>Mermithidae</taxon>
        <taxon>Romanomermis</taxon>
    </lineage>
</organism>
<accession>A0A915K4C7</accession>
<evidence type="ECO:0000313" key="3">
    <source>
        <dbReference type="WBParaSite" id="nRc.2.0.1.t33620-RA"/>
    </source>
</evidence>
<name>A0A915K4C7_ROMCU</name>
<dbReference type="WBParaSite" id="nRc.2.0.1.t33620-RA">
    <property type="protein sequence ID" value="nRc.2.0.1.t33620-RA"/>
    <property type="gene ID" value="nRc.2.0.1.g33620"/>
</dbReference>
<dbReference type="Proteomes" id="UP000887565">
    <property type="component" value="Unplaced"/>
</dbReference>
<evidence type="ECO:0000313" key="2">
    <source>
        <dbReference type="Proteomes" id="UP000887565"/>
    </source>
</evidence>
<protein>
    <submittedName>
        <fullName evidence="3">Uncharacterized protein</fullName>
    </submittedName>
</protein>
<feature type="signal peptide" evidence="1">
    <location>
        <begin position="1"/>
        <end position="25"/>
    </location>
</feature>
<proteinExistence type="predicted"/>
<sequence length="516" mass="58396">MMRKSLKLCLFFILSLTSLKLMVNGQKSYAGPPGKSCTCGYVGQLFVRSFDNQYYKFVPCHGGLPVFLYNGYLDAQRTYKFSLYVNVSTHLTAARNSKIVTWVDYAVTAVINYKGKQTMMKLLHHNYNAYPLRHGTNAEIPELLPYRERTGVYIVYPVGLGTKTGQGSKTFFTIPGNENPIAELEIEPLYGNVYLIVNDVQASGSNAALCGRCDQRVNRATSVLELIRMNTGAAYSLNIPICNDYSIDYVNINAPVPCLSGAGNAYCKYLCDPNVLKFCPECKVLSHKCYSDLYKKNLHWCPLIQSIIAKIFHEHRKPDNVQTPNQTFVTFTDLDRTMADPLLCKANFQSNATTEMMGKSDYKGCRAPARNLRLKAILGSACYCQNNLLEHSQDKAHCVHSKSCQCATTVYRTNWYLILTRQAFMTQGCKQRCMCIPKVHNQLTYYEFDCTQYTMPKDSMCTPENEAYKMIKNLKAVHCSAKAFSIWKYQVYARVPEQVWCKPGFSGCAMTDEPCQ</sequence>